<reference evidence="2 3" key="1">
    <citation type="submission" date="2018-05" db="EMBL/GenBank/DDBJ databases">
        <title>Genome sequencing and assembly of the regulated plant pathogen Lachnellula willkommii and related sister species for the development of diagnostic species identification markers.</title>
        <authorList>
            <person name="Giroux E."/>
            <person name="Bilodeau G."/>
        </authorList>
    </citation>
    <scope>NUCLEOTIDE SEQUENCE [LARGE SCALE GENOMIC DNA]</scope>
    <source>
        <strain evidence="2 3">CBS 197.66</strain>
    </source>
</reference>
<feature type="region of interest" description="Disordered" evidence="1">
    <location>
        <begin position="1"/>
        <end position="43"/>
    </location>
</feature>
<comment type="caution">
    <text evidence="2">The sequence shown here is derived from an EMBL/GenBank/DDBJ whole genome shotgun (WGS) entry which is preliminary data.</text>
</comment>
<dbReference type="EMBL" id="QGMJ01000079">
    <property type="protein sequence ID" value="TVY42963.1"/>
    <property type="molecule type" value="Genomic_DNA"/>
</dbReference>
<dbReference type="OrthoDB" id="526941at2759"/>
<evidence type="ECO:0000313" key="2">
    <source>
        <dbReference type="EMBL" id="TVY42963.1"/>
    </source>
</evidence>
<dbReference type="AlphaFoldDB" id="A0A8H8UG74"/>
<organism evidence="2 3">
    <name type="scientific">Lachnellula subtilissima</name>
    <dbReference type="NCBI Taxonomy" id="602034"/>
    <lineage>
        <taxon>Eukaryota</taxon>
        <taxon>Fungi</taxon>
        <taxon>Dikarya</taxon>
        <taxon>Ascomycota</taxon>
        <taxon>Pezizomycotina</taxon>
        <taxon>Leotiomycetes</taxon>
        <taxon>Helotiales</taxon>
        <taxon>Lachnaceae</taxon>
        <taxon>Lachnellula</taxon>
    </lineage>
</organism>
<feature type="region of interest" description="Disordered" evidence="1">
    <location>
        <begin position="229"/>
        <end position="256"/>
    </location>
</feature>
<feature type="compositionally biased region" description="Polar residues" evidence="1">
    <location>
        <begin position="232"/>
        <end position="249"/>
    </location>
</feature>
<proteinExistence type="predicted"/>
<protein>
    <submittedName>
        <fullName evidence="2">Uncharacterized protein</fullName>
    </submittedName>
</protein>
<keyword evidence="3" id="KW-1185">Reference proteome</keyword>
<evidence type="ECO:0000256" key="1">
    <source>
        <dbReference type="SAM" id="MobiDB-lite"/>
    </source>
</evidence>
<feature type="non-terminal residue" evidence="2">
    <location>
        <position position="1"/>
    </location>
</feature>
<sequence>KKSLYEDLAKTQSHGAGAGTDSGIAVGVEPSLPQDTPSISSAPQAVSSLAVEVPVTTPSESSGNSQLVSNTPLILYAYSESERARVNIEFFIRHGLHAAADFVFILNGQTNVSAIIPEEANIRVVQRKNDCYDIGAYAEVLTKDDLYKGYKRFIMLNASIRGPFLPSWARGCWSDMYLGKVTDEVKLVGMTANCVPSFHIQSMIWATDILGLSTLLFPNEATLKKLRAQPAPTLQPSQSPTRQNASPSTRYELLLP</sequence>
<accession>A0A8H8UG74</accession>
<feature type="compositionally biased region" description="Polar residues" evidence="1">
    <location>
        <begin position="33"/>
        <end position="43"/>
    </location>
</feature>
<gene>
    <name evidence="2" type="ORF">LSUB1_G001270</name>
</gene>
<name>A0A8H8UG74_9HELO</name>
<dbReference type="Proteomes" id="UP000462212">
    <property type="component" value="Unassembled WGS sequence"/>
</dbReference>
<evidence type="ECO:0000313" key="3">
    <source>
        <dbReference type="Proteomes" id="UP000462212"/>
    </source>
</evidence>